<dbReference type="EC" id="1.1.1.169" evidence="4 11"/>
<dbReference type="Proteomes" id="UP000018895">
    <property type="component" value="Unassembled WGS sequence"/>
</dbReference>
<dbReference type="GO" id="GO:0008677">
    <property type="term" value="F:2-dehydropantoate 2-reductase activity"/>
    <property type="evidence" value="ECO:0007669"/>
    <property type="project" value="UniProtKB-EC"/>
</dbReference>
<keyword evidence="8 11" id="KW-0560">Oxidoreductase</keyword>
<evidence type="ECO:0000259" key="12">
    <source>
        <dbReference type="Pfam" id="PF02558"/>
    </source>
</evidence>
<comment type="caution">
    <text evidence="14">The sequence shown here is derived from an EMBL/GenBank/DDBJ whole genome shotgun (WGS) entry which is preliminary data.</text>
</comment>
<keyword evidence="7 11" id="KW-0521">NADP</keyword>
<evidence type="ECO:0000256" key="7">
    <source>
        <dbReference type="ARBA" id="ARBA00022857"/>
    </source>
</evidence>
<proteinExistence type="inferred from homology"/>
<evidence type="ECO:0000256" key="5">
    <source>
        <dbReference type="ARBA" id="ARBA00019465"/>
    </source>
</evidence>
<dbReference type="Gene3D" id="1.10.1040.10">
    <property type="entry name" value="N-(1-d-carboxylethyl)-l-norvaline Dehydrogenase, domain 2"/>
    <property type="match status" value="1"/>
</dbReference>
<dbReference type="InterPro" id="IPR013752">
    <property type="entry name" value="KPA_reductase"/>
</dbReference>
<dbReference type="STRING" id="1236971.JCM9152_480"/>
<evidence type="ECO:0000256" key="11">
    <source>
        <dbReference type="RuleBase" id="RU362068"/>
    </source>
</evidence>
<dbReference type="Pfam" id="PF08546">
    <property type="entry name" value="ApbA_C"/>
    <property type="match status" value="1"/>
</dbReference>
<dbReference type="SUPFAM" id="SSF51735">
    <property type="entry name" value="NAD(P)-binding Rossmann-fold domains"/>
    <property type="match status" value="1"/>
</dbReference>
<evidence type="ECO:0000259" key="13">
    <source>
        <dbReference type="Pfam" id="PF08546"/>
    </source>
</evidence>
<dbReference type="SUPFAM" id="SSF48179">
    <property type="entry name" value="6-phosphogluconate dehydrogenase C-terminal domain-like"/>
    <property type="match status" value="1"/>
</dbReference>
<gene>
    <name evidence="14" type="ORF">JCM9152_480</name>
</gene>
<dbReference type="InterPro" id="IPR036291">
    <property type="entry name" value="NAD(P)-bd_dom_sf"/>
</dbReference>
<evidence type="ECO:0000256" key="9">
    <source>
        <dbReference type="ARBA" id="ARBA00032024"/>
    </source>
</evidence>
<evidence type="ECO:0000256" key="10">
    <source>
        <dbReference type="ARBA" id="ARBA00048793"/>
    </source>
</evidence>
<dbReference type="NCBIfam" id="TIGR00745">
    <property type="entry name" value="apbA_panE"/>
    <property type="match status" value="1"/>
</dbReference>
<dbReference type="AlphaFoldDB" id="W4QCN0"/>
<organism evidence="14 15">
    <name type="scientific">Halalkalibacter hemicellulosilyticusJCM 9152</name>
    <dbReference type="NCBI Taxonomy" id="1236971"/>
    <lineage>
        <taxon>Bacteria</taxon>
        <taxon>Bacillati</taxon>
        <taxon>Bacillota</taxon>
        <taxon>Bacilli</taxon>
        <taxon>Bacillales</taxon>
        <taxon>Bacillaceae</taxon>
        <taxon>Halalkalibacter</taxon>
    </lineage>
</organism>
<dbReference type="InterPro" id="IPR008927">
    <property type="entry name" value="6-PGluconate_DH-like_C_sf"/>
</dbReference>
<dbReference type="InterPro" id="IPR013328">
    <property type="entry name" value="6PGD_dom2"/>
</dbReference>
<dbReference type="GO" id="GO:0015940">
    <property type="term" value="P:pantothenate biosynthetic process"/>
    <property type="evidence" value="ECO:0007669"/>
    <property type="project" value="UniProtKB-UniPathway"/>
</dbReference>
<accession>W4QCN0</accession>
<reference evidence="14" key="1">
    <citation type="journal article" date="2014" name="Genome Announc.">
        <title>Draft Genome Sequences of Three Alkaliphilic Bacillus Strains, Bacillus wakoensis JCM 9140T, Bacillus akibai JCM 9157T, and Bacillus hemicellulosilyticus JCM 9152T.</title>
        <authorList>
            <person name="Yuki M."/>
            <person name="Oshima K."/>
            <person name="Suda W."/>
            <person name="Oshida Y."/>
            <person name="Kitamura K."/>
            <person name="Iida T."/>
            <person name="Hattori M."/>
            <person name="Ohkuma M."/>
        </authorList>
    </citation>
    <scope>NUCLEOTIDE SEQUENCE [LARGE SCALE GENOMIC DNA]</scope>
    <source>
        <strain evidence="14">JCM 9152</strain>
    </source>
</reference>
<dbReference type="EMBL" id="BAUU01000003">
    <property type="protein sequence ID" value="GAE29139.1"/>
    <property type="molecule type" value="Genomic_DNA"/>
</dbReference>
<comment type="similarity">
    <text evidence="3 11">Belongs to the ketopantoate reductase family.</text>
</comment>
<evidence type="ECO:0000256" key="3">
    <source>
        <dbReference type="ARBA" id="ARBA00007870"/>
    </source>
</evidence>
<keyword evidence="15" id="KW-1185">Reference proteome</keyword>
<dbReference type="InterPro" id="IPR013332">
    <property type="entry name" value="KPR_N"/>
</dbReference>
<dbReference type="Pfam" id="PF02558">
    <property type="entry name" value="ApbA"/>
    <property type="match status" value="1"/>
</dbReference>
<feature type="domain" description="Ketopantoate reductase N-terminal" evidence="12">
    <location>
        <begin position="3"/>
        <end position="153"/>
    </location>
</feature>
<comment type="catalytic activity">
    <reaction evidence="10 11">
        <text>(R)-pantoate + NADP(+) = 2-dehydropantoate + NADPH + H(+)</text>
        <dbReference type="Rhea" id="RHEA:16233"/>
        <dbReference type="ChEBI" id="CHEBI:11561"/>
        <dbReference type="ChEBI" id="CHEBI:15378"/>
        <dbReference type="ChEBI" id="CHEBI:15980"/>
        <dbReference type="ChEBI" id="CHEBI:57783"/>
        <dbReference type="ChEBI" id="CHEBI:58349"/>
        <dbReference type="EC" id="1.1.1.169"/>
    </reaction>
</comment>
<dbReference type="GO" id="GO:0050661">
    <property type="term" value="F:NADP binding"/>
    <property type="evidence" value="ECO:0007669"/>
    <property type="project" value="TreeGrafter"/>
</dbReference>
<dbReference type="GO" id="GO:0005737">
    <property type="term" value="C:cytoplasm"/>
    <property type="evidence" value="ECO:0007669"/>
    <property type="project" value="TreeGrafter"/>
</dbReference>
<comment type="function">
    <text evidence="1 11">Catalyzes the NADPH-dependent reduction of ketopantoate into pantoic acid.</text>
</comment>
<name>W4QCN0_9BACI</name>
<dbReference type="PANTHER" id="PTHR43765:SF2">
    <property type="entry name" value="2-DEHYDROPANTOATE 2-REDUCTASE"/>
    <property type="match status" value="1"/>
</dbReference>
<dbReference type="InterPro" id="IPR050838">
    <property type="entry name" value="Ketopantoate_reductase"/>
</dbReference>
<evidence type="ECO:0000313" key="14">
    <source>
        <dbReference type="EMBL" id="GAE29139.1"/>
    </source>
</evidence>
<evidence type="ECO:0000256" key="2">
    <source>
        <dbReference type="ARBA" id="ARBA00004994"/>
    </source>
</evidence>
<dbReference type="UniPathway" id="UPA00028">
    <property type="reaction ID" value="UER00004"/>
</dbReference>
<evidence type="ECO:0000256" key="8">
    <source>
        <dbReference type="ARBA" id="ARBA00023002"/>
    </source>
</evidence>
<keyword evidence="6 11" id="KW-0566">Pantothenate biosynthesis</keyword>
<evidence type="ECO:0000256" key="6">
    <source>
        <dbReference type="ARBA" id="ARBA00022655"/>
    </source>
</evidence>
<dbReference type="RefSeq" id="WP_035340412.1">
    <property type="nucleotide sequence ID" value="NZ_BAUU01000003.1"/>
</dbReference>
<evidence type="ECO:0000256" key="4">
    <source>
        <dbReference type="ARBA" id="ARBA00013014"/>
    </source>
</evidence>
<sequence length="304" mass="34894">MNVTIIGSGAIGMLLSYYFVEKGQTITLVVRRDEQLKQLQNEGLQITRYDQTHHNVKVKTMTFDHFMSSNALIDLAVIAVKAYDWPTVDKSLQKRMSTIKSILFLQNGMEHISYLSQYTCSEVAVGVVEHGAKRLNDFTVVHTGASAIKWGYVKYGEQKIMRTILEEIASLHFEEVSNWYEALMRKTVVNVCINPLTALFQVENGELLANEHLTTIMKHLFDEVVEVFELIDHFKVWSYVTNICERTKYNQSSMYVDLQQGRKSEIEAIVGSVQRMGKEKGINTPYLNMMFDAIKAMEWQKGVR</sequence>
<dbReference type="OrthoDB" id="9800163at2"/>
<evidence type="ECO:0000313" key="15">
    <source>
        <dbReference type="Proteomes" id="UP000018895"/>
    </source>
</evidence>
<protein>
    <recommendedName>
        <fullName evidence="5 11">2-dehydropantoate 2-reductase</fullName>
        <ecNumber evidence="4 11">1.1.1.169</ecNumber>
    </recommendedName>
    <alternativeName>
        <fullName evidence="9 11">Ketopantoate reductase</fullName>
    </alternativeName>
</protein>
<evidence type="ECO:0000256" key="1">
    <source>
        <dbReference type="ARBA" id="ARBA00002919"/>
    </source>
</evidence>
<comment type="pathway">
    <text evidence="2 11">Cofactor biosynthesis; (R)-pantothenate biosynthesis; (R)-pantoate from 3-methyl-2-oxobutanoate: step 2/2.</text>
</comment>
<dbReference type="PANTHER" id="PTHR43765">
    <property type="entry name" value="2-DEHYDROPANTOATE 2-REDUCTASE-RELATED"/>
    <property type="match status" value="1"/>
</dbReference>
<feature type="domain" description="Ketopantoate reductase C-terminal" evidence="13">
    <location>
        <begin position="179"/>
        <end position="298"/>
    </location>
</feature>
<dbReference type="Gene3D" id="3.40.50.720">
    <property type="entry name" value="NAD(P)-binding Rossmann-like Domain"/>
    <property type="match status" value="1"/>
</dbReference>
<dbReference type="InterPro" id="IPR003710">
    <property type="entry name" value="ApbA"/>
</dbReference>